<keyword evidence="4" id="KW-0378">Hydrolase</keyword>
<evidence type="ECO:0000256" key="2">
    <source>
        <dbReference type="ARBA" id="ARBA00022670"/>
    </source>
</evidence>
<dbReference type="InterPro" id="IPR036264">
    <property type="entry name" value="Bact_exopeptidase_dim_dom"/>
</dbReference>
<dbReference type="EMBL" id="UFAJ01000513">
    <property type="protein sequence ID" value="SSD60957.1"/>
    <property type="molecule type" value="Genomic_DNA"/>
</dbReference>
<dbReference type="Proteomes" id="UP000262825">
    <property type="component" value="Unassembled WGS sequence"/>
</dbReference>
<organism evidence="10 11">
    <name type="scientific">Saccharomycodes ludwigii</name>
    <dbReference type="NCBI Taxonomy" id="36035"/>
    <lineage>
        <taxon>Eukaryota</taxon>
        <taxon>Fungi</taxon>
        <taxon>Dikarya</taxon>
        <taxon>Ascomycota</taxon>
        <taxon>Saccharomycotina</taxon>
        <taxon>Saccharomycetes</taxon>
        <taxon>Saccharomycodales</taxon>
        <taxon>Saccharomycodaceae</taxon>
        <taxon>Saccharomycodes</taxon>
    </lineage>
</organism>
<comment type="similarity">
    <text evidence="1">Belongs to the peptidase M20A family.</text>
</comment>
<dbReference type="VEuPathDB" id="FungiDB:SCODWIG_02718"/>
<feature type="binding site" evidence="7">
    <location>
        <position position="266"/>
    </location>
    <ligand>
        <name>Zn(2+)</name>
        <dbReference type="ChEBI" id="CHEBI:29105"/>
        <label>2</label>
    </ligand>
</feature>
<dbReference type="InterPro" id="IPR011650">
    <property type="entry name" value="Peptidase_M20_dimer"/>
</dbReference>
<dbReference type="InterPro" id="IPR047177">
    <property type="entry name" value="Pept_M20A"/>
</dbReference>
<gene>
    <name evidence="10" type="ORF">SCODWIG_02718</name>
</gene>
<reference evidence="11" key="1">
    <citation type="submission" date="2018-06" db="EMBL/GenBank/DDBJ databases">
        <authorList>
            <person name="Guldener U."/>
        </authorList>
    </citation>
    <scope>NUCLEOTIDE SEQUENCE [LARGE SCALE GENOMIC DNA]</scope>
    <source>
        <strain evidence="11">UTAD17</strain>
    </source>
</reference>
<dbReference type="SUPFAM" id="SSF53187">
    <property type="entry name" value="Zn-dependent exopeptidases"/>
    <property type="match status" value="1"/>
</dbReference>
<evidence type="ECO:0000259" key="9">
    <source>
        <dbReference type="Pfam" id="PF07687"/>
    </source>
</evidence>
<keyword evidence="8" id="KW-0812">Transmembrane</keyword>
<dbReference type="GO" id="GO:0004181">
    <property type="term" value="F:metallocarboxypeptidase activity"/>
    <property type="evidence" value="ECO:0007669"/>
    <property type="project" value="InterPro"/>
</dbReference>
<dbReference type="GO" id="GO:0051603">
    <property type="term" value="P:proteolysis involved in protein catabolic process"/>
    <property type="evidence" value="ECO:0007669"/>
    <property type="project" value="TreeGrafter"/>
</dbReference>
<feature type="active site" description="Proton acceptor" evidence="6">
    <location>
        <position position="237"/>
    </location>
</feature>
<dbReference type="PIRSF" id="PIRSF037217">
    <property type="entry name" value="Carboxypeptidase_S"/>
    <property type="match status" value="1"/>
</dbReference>
<keyword evidence="5 7" id="KW-0862">Zinc</keyword>
<evidence type="ECO:0000256" key="7">
    <source>
        <dbReference type="PIRSR" id="PIRSR037217-2"/>
    </source>
</evidence>
<evidence type="ECO:0000313" key="10">
    <source>
        <dbReference type="EMBL" id="SSD60957.1"/>
    </source>
</evidence>
<keyword evidence="8" id="KW-1133">Transmembrane helix</keyword>
<proteinExistence type="inferred from homology"/>
<keyword evidence="8" id="KW-0472">Membrane</keyword>
<dbReference type="SUPFAM" id="SSF55031">
    <property type="entry name" value="Bacterial exopeptidase dimerisation domain"/>
    <property type="match status" value="1"/>
</dbReference>
<evidence type="ECO:0000256" key="1">
    <source>
        <dbReference type="ARBA" id="ARBA00006247"/>
    </source>
</evidence>
<keyword evidence="2" id="KW-0645">Protease</keyword>
<evidence type="ECO:0000256" key="5">
    <source>
        <dbReference type="ARBA" id="ARBA00022833"/>
    </source>
</evidence>
<name>A0A376B8G7_9ASCO</name>
<feature type="binding site" evidence="7">
    <location>
        <position position="541"/>
    </location>
    <ligand>
        <name>Zn(2+)</name>
        <dbReference type="ChEBI" id="CHEBI:29105"/>
        <label>1</label>
    </ligand>
</feature>
<dbReference type="AlphaFoldDB" id="A0A376B8G7"/>
<protein>
    <submittedName>
        <fullName evidence="10">Related to Carboxypeptidase S</fullName>
    </submittedName>
</protein>
<dbReference type="Gene3D" id="3.30.70.360">
    <property type="match status" value="1"/>
</dbReference>
<dbReference type="PANTHER" id="PTHR45962">
    <property type="entry name" value="N-FATTY-ACYL-AMINO ACID SYNTHASE/HYDROLASE PM20D1"/>
    <property type="match status" value="1"/>
</dbReference>
<keyword evidence="3 7" id="KW-0479">Metal-binding</keyword>
<dbReference type="InterPro" id="IPR017141">
    <property type="entry name" value="Pept_M20_carboxypep"/>
</dbReference>
<evidence type="ECO:0000256" key="8">
    <source>
        <dbReference type="SAM" id="Phobius"/>
    </source>
</evidence>
<feature type="binding site" evidence="7">
    <location>
        <position position="165"/>
    </location>
    <ligand>
        <name>Zn(2+)</name>
        <dbReference type="ChEBI" id="CHEBI:29105"/>
        <label>2</label>
    </ligand>
</feature>
<dbReference type="GO" id="GO:0000328">
    <property type="term" value="C:fungal-type vacuole lumen"/>
    <property type="evidence" value="ECO:0007669"/>
    <property type="project" value="TreeGrafter"/>
</dbReference>
<evidence type="ECO:0000256" key="4">
    <source>
        <dbReference type="ARBA" id="ARBA00022801"/>
    </source>
</evidence>
<dbReference type="Gene3D" id="3.40.630.10">
    <property type="entry name" value="Zn peptidases"/>
    <property type="match status" value="1"/>
</dbReference>
<evidence type="ECO:0000256" key="6">
    <source>
        <dbReference type="PIRSR" id="PIRSR037217-1"/>
    </source>
</evidence>
<sequence length="570" mass="62989">MSRYIPINAQDALDKLKAKKKQISIGLATIAALLILFFVFFTKSSEIPECQDCKSYGPLKPAYKGSLDLIFENKDYQLSVIEKLAGAIRIPTQIYDETPPPDLSIPLKDDPNYKNFSLLHTYLESTFPLVYSKFIVEKINGAGLLLTWHPKHIPKDSKPFLLMAHQDVVPFDPSTVSRWTYPPFSGHYDKKTDTLYGRGSTDTKKLLISHLEALELLIAANWEPSKRPILLSYGFDEERGGIDGASAIAKFILERYGPDSIYGLIDEGGETGYLGDNGFIGSPVTAEKGYLDAIITLNTKGGHSSIPPDHTSIGIISELNYLLEKNPYDPSIAVNNPALEAVQCRALYDKSFFGDVTKGFKSGRLGKLTNAVNNHLGYRYFFRTSQAIDIIKGGVKANALPEQVTVLVNNRININSSVNETLVHILDLVSEVADKYDLSIKLERSSNASELKSGKNGEFVVVVRGELEPAPISPTAGDEMWEIIAGTIVNTYSSSFFGNNTEVYVAPSLTTGNTDTKYFWDLTKRIYRFSGSLHVNGSNAHTVDEKTTGKSIISCLAFVYQIIGNIDKYT</sequence>
<dbReference type="CDD" id="cd05674">
    <property type="entry name" value="M20_yscS"/>
    <property type="match status" value="1"/>
</dbReference>
<keyword evidence="10" id="KW-0121">Carboxypeptidase</keyword>
<dbReference type="PANTHER" id="PTHR45962:SF1">
    <property type="entry name" value="N-FATTY-ACYL-AMINO ACID SYNTHASE_HYDROLASE PM20D1"/>
    <property type="match status" value="1"/>
</dbReference>
<feature type="binding site" evidence="7">
    <location>
        <position position="202"/>
    </location>
    <ligand>
        <name>Zn(2+)</name>
        <dbReference type="ChEBI" id="CHEBI:29105"/>
        <label>2</label>
    </ligand>
</feature>
<keyword evidence="11" id="KW-1185">Reference proteome</keyword>
<feature type="transmembrane region" description="Helical" evidence="8">
    <location>
        <begin position="23"/>
        <end position="41"/>
    </location>
</feature>
<dbReference type="GO" id="GO:0046872">
    <property type="term" value="F:metal ion binding"/>
    <property type="evidence" value="ECO:0007669"/>
    <property type="project" value="UniProtKB-KW"/>
</dbReference>
<evidence type="ECO:0000313" key="11">
    <source>
        <dbReference type="Proteomes" id="UP000262825"/>
    </source>
</evidence>
<dbReference type="InterPro" id="IPR002933">
    <property type="entry name" value="Peptidase_M20"/>
</dbReference>
<feature type="binding site" evidence="7">
    <location>
        <position position="238"/>
    </location>
    <ligand>
        <name>Zn(2+)</name>
        <dbReference type="ChEBI" id="CHEBI:29105"/>
        <label>1</label>
    </ligand>
</feature>
<dbReference type="Pfam" id="PF01546">
    <property type="entry name" value="Peptidase_M20"/>
    <property type="match status" value="1"/>
</dbReference>
<feature type="active site" evidence="6">
    <location>
        <position position="167"/>
    </location>
</feature>
<feature type="domain" description="Peptidase M20 dimerisation" evidence="9">
    <location>
        <begin position="285"/>
        <end position="436"/>
    </location>
</feature>
<dbReference type="Pfam" id="PF07687">
    <property type="entry name" value="M20_dimer"/>
    <property type="match status" value="1"/>
</dbReference>
<feature type="binding site" evidence="7">
    <location>
        <position position="202"/>
    </location>
    <ligand>
        <name>Zn(2+)</name>
        <dbReference type="ChEBI" id="CHEBI:29105"/>
        <label>1</label>
    </ligand>
</feature>
<evidence type="ECO:0000256" key="3">
    <source>
        <dbReference type="ARBA" id="ARBA00022723"/>
    </source>
</evidence>
<accession>A0A376B8G7</accession>